<name>A0A0C9M4Q2_9FUNG</name>
<keyword evidence="2" id="KW-1185">Reference proteome</keyword>
<evidence type="ECO:0000313" key="2">
    <source>
        <dbReference type="Proteomes" id="UP000053815"/>
    </source>
</evidence>
<reference evidence="1" key="1">
    <citation type="submission" date="2014-09" db="EMBL/GenBank/DDBJ databases">
        <title>Draft genome sequence of an oleaginous Mucoromycotina fungus Mucor ambiguus NBRC6742.</title>
        <authorList>
            <person name="Takeda I."/>
            <person name="Yamane N."/>
            <person name="Morita T."/>
            <person name="Tamano K."/>
            <person name="Machida M."/>
            <person name="Baker S."/>
            <person name="Koike H."/>
        </authorList>
    </citation>
    <scope>NUCLEOTIDE SEQUENCE</scope>
    <source>
        <strain evidence="1">NBRC 6742</strain>
    </source>
</reference>
<accession>A0A0C9M4Q2</accession>
<organism evidence="1">
    <name type="scientific">Mucor ambiguus</name>
    <dbReference type="NCBI Taxonomy" id="91626"/>
    <lineage>
        <taxon>Eukaryota</taxon>
        <taxon>Fungi</taxon>
        <taxon>Fungi incertae sedis</taxon>
        <taxon>Mucoromycota</taxon>
        <taxon>Mucoromycotina</taxon>
        <taxon>Mucoromycetes</taxon>
        <taxon>Mucorales</taxon>
        <taxon>Mucorineae</taxon>
        <taxon>Mucoraceae</taxon>
        <taxon>Mucor</taxon>
    </lineage>
</organism>
<dbReference type="Proteomes" id="UP000053815">
    <property type="component" value="Unassembled WGS sequence"/>
</dbReference>
<evidence type="ECO:0000313" key="1">
    <source>
        <dbReference type="EMBL" id="GAN01309.1"/>
    </source>
</evidence>
<dbReference type="EMBL" id="DF836295">
    <property type="protein sequence ID" value="GAN01309.1"/>
    <property type="molecule type" value="Genomic_DNA"/>
</dbReference>
<protein>
    <submittedName>
        <fullName evidence="1">Uncharacterized protein</fullName>
    </submittedName>
</protein>
<sequence length="149" mass="16667">MYLRLGGHFCAWAKIIDKPDEWDSIVRYFKQKLVTENASIDYRIMTNGLCLASASYTQHVHNVLASFFEREFRASTIQSTVAIETTIKALGHANILLDFATNDSFKDENEGDAVDSEANSNGAANAVEAKVINGHVEKEAIYQMMLPYL</sequence>
<proteinExistence type="predicted"/>
<gene>
    <name evidence="1" type="ORF">MAM1_0006c00742</name>
</gene>
<dbReference type="AlphaFoldDB" id="A0A0C9M4Q2"/>